<feature type="compositionally biased region" description="Basic and acidic residues" evidence="1">
    <location>
        <begin position="268"/>
        <end position="285"/>
    </location>
</feature>
<evidence type="ECO:0000256" key="1">
    <source>
        <dbReference type="SAM" id="MobiDB-lite"/>
    </source>
</evidence>
<organism evidence="2 3">
    <name type="scientific">Lolium multiflorum</name>
    <name type="common">Italian ryegrass</name>
    <name type="synonym">Lolium perenne subsp. multiflorum</name>
    <dbReference type="NCBI Taxonomy" id="4521"/>
    <lineage>
        <taxon>Eukaryota</taxon>
        <taxon>Viridiplantae</taxon>
        <taxon>Streptophyta</taxon>
        <taxon>Embryophyta</taxon>
        <taxon>Tracheophyta</taxon>
        <taxon>Spermatophyta</taxon>
        <taxon>Magnoliopsida</taxon>
        <taxon>Liliopsida</taxon>
        <taxon>Poales</taxon>
        <taxon>Poaceae</taxon>
        <taxon>BOP clade</taxon>
        <taxon>Pooideae</taxon>
        <taxon>Poodae</taxon>
        <taxon>Poeae</taxon>
        <taxon>Poeae Chloroplast Group 2 (Poeae type)</taxon>
        <taxon>Loliodinae</taxon>
        <taxon>Loliinae</taxon>
        <taxon>Lolium</taxon>
    </lineage>
</organism>
<keyword evidence="3" id="KW-1185">Reference proteome</keyword>
<gene>
    <name evidence="2" type="ORF">QYE76_020994</name>
</gene>
<feature type="compositionally biased region" description="Basic and acidic residues" evidence="1">
    <location>
        <begin position="298"/>
        <end position="308"/>
    </location>
</feature>
<feature type="compositionally biased region" description="Basic and acidic residues" evidence="1">
    <location>
        <begin position="66"/>
        <end position="80"/>
    </location>
</feature>
<proteinExistence type="predicted"/>
<feature type="region of interest" description="Disordered" evidence="1">
    <location>
        <begin position="34"/>
        <end position="147"/>
    </location>
</feature>
<protein>
    <submittedName>
        <fullName evidence="2">Uncharacterized protein</fullName>
    </submittedName>
</protein>
<sequence>MWEYRGQNDCTRSTAVDWSKDEYRKVLAKITTAPFTSLDAGMQRFSEEKPAPTEPPEMIEGEEVDEDKKEDDGDRMESDSVARYFVRLPRGSKRRTTSSSQSPPGEGALEDEEEEETTSPLEGKGPAKETKEPRPKRLRQTILEGATELQRPLQAALDAGARVGPGVKALPTVKAKQKVLKKTISARGAEATRAAEAKKTAEAKKAAADPADMTSTRGQATPTKKTASATAGTAGPTGGDEASAIVPPVVEKEPVVTEEGGTTAAPLKEQRSKAARDPALHDEPVAPKGGVPSTDAVVHGDEVHESREPPLSTLSFTELHATLNDVHVAEVKRLTALVEEAAKKNRQLISIAKAREKALAEACEGYVKESFYREADFRVKEADAAA</sequence>
<name>A0AAD8R863_LOLMU</name>
<feature type="compositionally biased region" description="Acidic residues" evidence="1">
    <location>
        <begin position="108"/>
        <end position="117"/>
    </location>
</feature>
<dbReference type="AlphaFoldDB" id="A0AAD8R863"/>
<reference evidence="2" key="1">
    <citation type="submission" date="2023-07" db="EMBL/GenBank/DDBJ databases">
        <title>A chromosome-level genome assembly of Lolium multiflorum.</title>
        <authorList>
            <person name="Chen Y."/>
            <person name="Copetti D."/>
            <person name="Kolliker R."/>
            <person name="Studer B."/>
        </authorList>
    </citation>
    <scope>NUCLEOTIDE SEQUENCE</scope>
    <source>
        <strain evidence="2">02402/16</strain>
        <tissue evidence="2">Leaf</tissue>
    </source>
</reference>
<comment type="caution">
    <text evidence="2">The sequence shown here is derived from an EMBL/GenBank/DDBJ whole genome shotgun (WGS) entry which is preliminary data.</text>
</comment>
<feature type="compositionally biased region" description="Low complexity" evidence="1">
    <location>
        <begin position="220"/>
        <end position="234"/>
    </location>
</feature>
<dbReference type="Proteomes" id="UP001231189">
    <property type="component" value="Unassembled WGS sequence"/>
</dbReference>
<dbReference type="EMBL" id="JAUUTY010000006">
    <property type="protein sequence ID" value="KAK1615477.1"/>
    <property type="molecule type" value="Genomic_DNA"/>
</dbReference>
<feature type="region of interest" description="Disordered" evidence="1">
    <location>
        <begin position="185"/>
        <end position="312"/>
    </location>
</feature>
<feature type="compositionally biased region" description="Basic and acidic residues" evidence="1">
    <location>
        <begin position="125"/>
        <end position="135"/>
    </location>
</feature>
<evidence type="ECO:0000313" key="2">
    <source>
        <dbReference type="EMBL" id="KAK1615477.1"/>
    </source>
</evidence>
<feature type="compositionally biased region" description="Basic and acidic residues" evidence="1">
    <location>
        <begin position="193"/>
        <end position="207"/>
    </location>
</feature>
<accession>A0AAD8R863</accession>
<evidence type="ECO:0000313" key="3">
    <source>
        <dbReference type="Proteomes" id="UP001231189"/>
    </source>
</evidence>